<evidence type="ECO:0000256" key="1">
    <source>
        <dbReference type="ARBA" id="ARBA00001974"/>
    </source>
</evidence>
<dbReference type="InterPro" id="IPR055178">
    <property type="entry name" value="RsdA/BaiN/AoA(So)-like_dom"/>
</dbReference>
<dbReference type="InterPro" id="IPR057661">
    <property type="entry name" value="RsdA/BaiN/AoA(So)_Rossmann"/>
</dbReference>
<evidence type="ECO:0000313" key="7">
    <source>
        <dbReference type="Proteomes" id="UP001199424"/>
    </source>
</evidence>
<dbReference type="InterPro" id="IPR004792">
    <property type="entry name" value="BaiN-like"/>
</dbReference>
<dbReference type="Gene3D" id="3.50.50.60">
    <property type="entry name" value="FAD/NAD(P)-binding domain"/>
    <property type="match status" value="1"/>
</dbReference>
<dbReference type="EMBL" id="JAJEQC010000001">
    <property type="protein sequence ID" value="MCC2135821.1"/>
    <property type="molecule type" value="Genomic_DNA"/>
</dbReference>
<keyword evidence="3" id="KW-0274">FAD</keyword>
<dbReference type="RefSeq" id="WP_308448429.1">
    <property type="nucleotide sequence ID" value="NZ_JAJEQC010000001.1"/>
</dbReference>
<dbReference type="Gene3D" id="2.40.30.10">
    <property type="entry name" value="Translation factors"/>
    <property type="match status" value="1"/>
</dbReference>
<dbReference type="SUPFAM" id="SSF51905">
    <property type="entry name" value="FAD/NAD(P)-binding domain"/>
    <property type="match status" value="1"/>
</dbReference>
<keyword evidence="2" id="KW-0285">Flavoprotein</keyword>
<feature type="domain" description="RsdA/BaiN/AoA(So)-like Rossmann fold-like" evidence="4">
    <location>
        <begin position="5"/>
        <end position="413"/>
    </location>
</feature>
<comment type="caution">
    <text evidence="6">The sequence shown here is derived from an EMBL/GenBank/DDBJ whole genome shotgun (WGS) entry which is preliminary data.</text>
</comment>
<dbReference type="NCBIfam" id="TIGR00275">
    <property type="entry name" value="aminoacetone oxidase family FAD-binding enzyme"/>
    <property type="match status" value="1"/>
</dbReference>
<proteinExistence type="predicted"/>
<dbReference type="PROSITE" id="PS51257">
    <property type="entry name" value="PROKAR_LIPOPROTEIN"/>
    <property type="match status" value="1"/>
</dbReference>
<evidence type="ECO:0000256" key="2">
    <source>
        <dbReference type="ARBA" id="ARBA00022630"/>
    </source>
</evidence>
<sequence>METKDIIIIGGGAAGLMASCAAAHVLKKRGSVLVLEGNAKLGRKLLATGNGRCNLTNLNVSPAHYHGDVTAIQDLLHEYTPEAICAVFREMGLVTKSDSEGRVYPQNQQAAAVLSALRWDAEKYGVSFSEEHTVSKIEKVKNGFTLICTDGTQLFTKQCILTCGGAASPRHSCGEGYTLAKQLGHTVTKLYPSLTQLTVRAKQWKTLSGTRALANAVLLADGKPVYKESGEVQFTDTGISGICVFGLSVYAGEFFALGTIRNKKYASLAVQLDLLPDMAYQDVLDYLLEMTKLYPARAAGDLLSGLLNMRLGYMLVGAAGIVQSEPAVKIKALQLKKLASLLKGWRLDITGTKDFSAAQVTAGGVPLTELDPHTMASKKAPGLYLAGEMLNIHGDCGGYNLHFAWASGITAGKSAAYRCLKEEKR</sequence>
<dbReference type="Gene3D" id="1.10.8.260">
    <property type="entry name" value="HI0933 insert domain-like"/>
    <property type="match status" value="1"/>
</dbReference>
<dbReference type="InterPro" id="IPR036188">
    <property type="entry name" value="FAD/NAD-bd_sf"/>
</dbReference>
<reference evidence="6" key="1">
    <citation type="submission" date="2021-10" db="EMBL/GenBank/DDBJ databases">
        <title>Anaerobic single-cell dispensing facilitates the cultivation of human gut bacteria.</title>
        <authorList>
            <person name="Afrizal A."/>
        </authorList>
    </citation>
    <scope>NUCLEOTIDE SEQUENCE</scope>
    <source>
        <strain evidence="6">CLA-AA-H250</strain>
    </source>
</reference>
<dbReference type="PANTHER" id="PTHR42887">
    <property type="entry name" value="OS12G0638800 PROTEIN"/>
    <property type="match status" value="1"/>
</dbReference>
<dbReference type="PANTHER" id="PTHR42887:SF2">
    <property type="entry name" value="OS12G0638800 PROTEIN"/>
    <property type="match status" value="1"/>
</dbReference>
<evidence type="ECO:0000256" key="3">
    <source>
        <dbReference type="ARBA" id="ARBA00022827"/>
    </source>
</evidence>
<gene>
    <name evidence="6" type="ORF">LKD31_02160</name>
</gene>
<dbReference type="Pfam" id="PF03486">
    <property type="entry name" value="HI0933_like"/>
    <property type="match status" value="1"/>
</dbReference>
<protein>
    <submittedName>
        <fullName evidence="6">Aminoacetone oxidase family FAD-binding enzyme</fullName>
    </submittedName>
</protein>
<name>A0AAE3AIF5_9FIRM</name>
<dbReference type="Pfam" id="PF22780">
    <property type="entry name" value="HI0933_like_1st"/>
    <property type="match status" value="1"/>
</dbReference>
<feature type="domain" description="RsdA/BaiN/AoA(So)-like insert" evidence="5">
    <location>
        <begin position="191"/>
        <end position="360"/>
    </location>
</feature>
<dbReference type="Proteomes" id="UP001199424">
    <property type="component" value="Unassembled WGS sequence"/>
</dbReference>
<comment type="cofactor">
    <cofactor evidence="1">
        <name>FAD</name>
        <dbReference type="ChEBI" id="CHEBI:57692"/>
    </cofactor>
</comment>
<dbReference type="AlphaFoldDB" id="A0AAE3AIF5"/>
<dbReference type="InterPro" id="IPR023166">
    <property type="entry name" value="BaiN-like_dom_sf"/>
</dbReference>
<keyword evidence="7" id="KW-1185">Reference proteome</keyword>
<accession>A0AAE3AIF5</accession>
<evidence type="ECO:0000313" key="6">
    <source>
        <dbReference type="EMBL" id="MCC2135821.1"/>
    </source>
</evidence>
<evidence type="ECO:0000259" key="5">
    <source>
        <dbReference type="Pfam" id="PF22780"/>
    </source>
</evidence>
<evidence type="ECO:0000259" key="4">
    <source>
        <dbReference type="Pfam" id="PF03486"/>
    </source>
</evidence>
<dbReference type="SUPFAM" id="SSF160996">
    <property type="entry name" value="HI0933 insert domain-like"/>
    <property type="match status" value="1"/>
</dbReference>
<organism evidence="6 7">
    <name type="scientific">Hominenteromicrobium mulieris</name>
    <dbReference type="NCBI Taxonomy" id="2885357"/>
    <lineage>
        <taxon>Bacteria</taxon>
        <taxon>Bacillati</taxon>
        <taxon>Bacillota</taxon>
        <taxon>Clostridia</taxon>
        <taxon>Eubacteriales</taxon>
        <taxon>Oscillospiraceae</taxon>
        <taxon>Hominenteromicrobium</taxon>
    </lineage>
</organism>